<keyword evidence="1" id="KW-0812">Transmembrane</keyword>
<reference evidence="2 3" key="1">
    <citation type="submission" date="2019-03" db="EMBL/GenBank/DDBJ databases">
        <title>First draft genome of Liparis tanakae, snailfish: a comprehensive survey of snailfish specific genes.</title>
        <authorList>
            <person name="Kim W."/>
            <person name="Song I."/>
            <person name="Jeong J.-H."/>
            <person name="Kim D."/>
            <person name="Kim S."/>
            <person name="Ryu S."/>
            <person name="Song J.Y."/>
            <person name="Lee S.K."/>
        </authorList>
    </citation>
    <scope>NUCLEOTIDE SEQUENCE [LARGE SCALE GENOMIC DNA]</scope>
    <source>
        <tissue evidence="2">Muscle</tissue>
    </source>
</reference>
<comment type="caution">
    <text evidence="2">The sequence shown here is derived from an EMBL/GenBank/DDBJ whole genome shotgun (WGS) entry which is preliminary data.</text>
</comment>
<evidence type="ECO:0000256" key="1">
    <source>
        <dbReference type="SAM" id="Phobius"/>
    </source>
</evidence>
<evidence type="ECO:0000313" key="3">
    <source>
        <dbReference type="Proteomes" id="UP000314294"/>
    </source>
</evidence>
<accession>A0A4Z2JCX0</accession>
<dbReference type="EMBL" id="SRLO01000009">
    <property type="protein sequence ID" value="TNN87664.1"/>
    <property type="molecule type" value="Genomic_DNA"/>
</dbReference>
<gene>
    <name evidence="2" type="ORF">EYF80_002011</name>
</gene>
<sequence>MPKVDVEQLRSKGGDLSQLSRASLLKAAVAALLLLLRWMLAMVSEFFTTSMSPILFPVDKQPYGIIL</sequence>
<keyword evidence="1" id="KW-0472">Membrane</keyword>
<dbReference type="AlphaFoldDB" id="A0A4Z2JCX0"/>
<dbReference type="Proteomes" id="UP000314294">
    <property type="component" value="Unassembled WGS sequence"/>
</dbReference>
<organism evidence="2 3">
    <name type="scientific">Liparis tanakae</name>
    <name type="common">Tanaka's snailfish</name>
    <dbReference type="NCBI Taxonomy" id="230148"/>
    <lineage>
        <taxon>Eukaryota</taxon>
        <taxon>Metazoa</taxon>
        <taxon>Chordata</taxon>
        <taxon>Craniata</taxon>
        <taxon>Vertebrata</taxon>
        <taxon>Euteleostomi</taxon>
        <taxon>Actinopterygii</taxon>
        <taxon>Neopterygii</taxon>
        <taxon>Teleostei</taxon>
        <taxon>Neoteleostei</taxon>
        <taxon>Acanthomorphata</taxon>
        <taxon>Eupercaria</taxon>
        <taxon>Perciformes</taxon>
        <taxon>Cottioidei</taxon>
        <taxon>Cottales</taxon>
        <taxon>Liparidae</taxon>
        <taxon>Liparis</taxon>
    </lineage>
</organism>
<keyword evidence="3" id="KW-1185">Reference proteome</keyword>
<evidence type="ECO:0000313" key="2">
    <source>
        <dbReference type="EMBL" id="TNN87664.1"/>
    </source>
</evidence>
<feature type="transmembrane region" description="Helical" evidence="1">
    <location>
        <begin position="24"/>
        <end position="43"/>
    </location>
</feature>
<keyword evidence="1" id="KW-1133">Transmembrane helix</keyword>
<protein>
    <submittedName>
        <fullName evidence="2">Uncharacterized protein</fullName>
    </submittedName>
</protein>
<proteinExistence type="predicted"/>
<name>A0A4Z2JCX0_9TELE</name>